<dbReference type="AlphaFoldDB" id="A0AAP0IR43"/>
<protein>
    <submittedName>
        <fullName evidence="2">Uncharacterized protein</fullName>
    </submittedName>
</protein>
<comment type="caution">
    <text evidence="2">The sequence shown here is derived from an EMBL/GenBank/DDBJ whole genome shotgun (WGS) entry which is preliminary data.</text>
</comment>
<gene>
    <name evidence="2" type="ORF">Scep_017329</name>
</gene>
<name>A0AAP0IR43_9MAGN</name>
<evidence type="ECO:0000256" key="1">
    <source>
        <dbReference type="SAM" id="MobiDB-lite"/>
    </source>
</evidence>
<proteinExistence type="predicted"/>
<feature type="compositionally biased region" description="Basic and acidic residues" evidence="1">
    <location>
        <begin position="12"/>
        <end position="36"/>
    </location>
</feature>
<keyword evidence="3" id="KW-1185">Reference proteome</keyword>
<evidence type="ECO:0000313" key="3">
    <source>
        <dbReference type="Proteomes" id="UP001419268"/>
    </source>
</evidence>
<sequence length="115" mass="13199">MRLVWLSSMGMSREEKSLLEEEENNKESSGIREGDTKLASTHQVRVGRFIIKVLSFGKLSVLAATRARESFPTVCDLLISLSQWDNTLLYSILLCRNRIRPLSWTYHNLILEDVS</sequence>
<evidence type="ECO:0000313" key="2">
    <source>
        <dbReference type="EMBL" id="KAK9119236.1"/>
    </source>
</evidence>
<dbReference type="Proteomes" id="UP001419268">
    <property type="component" value="Unassembled WGS sequence"/>
</dbReference>
<organism evidence="2 3">
    <name type="scientific">Stephania cephalantha</name>
    <dbReference type="NCBI Taxonomy" id="152367"/>
    <lineage>
        <taxon>Eukaryota</taxon>
        <taxon>Viridiplantae</taxon>
        <taxon>Streptophyta</taxon>
        <taxon>Embryophyta</taxon>
        <taxon>Tracheophyta</taxon>
        <taxon>Spermatophyta</taxon>
        <taxon>Magnoliopsida</taxon>
        <taxon>Ranunculales</taxon>
        <taxon>Menispermaceae</taxon>
        <taxon>Menispermoideae</taxon>
        <taxon>Cissampelideae</taxon>
        <taxon>Stephania</taxon>
    </lineage>
</organism>
<reference evidence="2 3" key="1">
    <citation type="submission" date="2024-01" db="EMBL/GenBank/DDBJ databases">
        <title>Genome assemblies of Stephania.</title>
        <authorList>
            <person name="Yang L."/>
        </authorList>
    </citation>
    <scope>NUCLEOTIDE SEQUENCE [LARGE SCALE GENOMIC DNA]</scope>
    <source>
        <strain evidence="2">JXDWG</strain>
        <tissue evidence="2">Leaf</tissue>
    </source>
</reference>
<accession>A0AAP0IR43</accession>
<dbReference type="EMBL" id="JBBNAG010000007">
    <property type="protein sequence ID" value="KAK9119236.1"/>
    <property type="molecule type" value="Genomic_DNA"/>
</dbReference>
<feature type="region of interest" description="Disordered" evidence="1">
    <location>
        <begin position="12"/>
        <end position="37"/>
    </location>
</feature>